<dbReference type="AlphaFoldDB" id="A0A9D9MZJ0"/>
<keyword evidence="1 2" id="KW-0732">Signal</keyword>
<name>A0A9D9MZJ0_9BACT</name>
<dbReference type="Gene3D" id="3.10.560.10">
    <property type="entry name" value="Outer membrane lipoprotein wza domain like"/>
    <property type="match status" value="1"/>
</dbReference>
<dbReference type="PANTHER" id="PTHR33619:SF3">
    <property type="entry name" value="POLYSACCHARIDE EXPORT PROTEIN GFCE-RELATED"/>
    <property type="match status" value="1"/>
</dbReference>
<evidence type="ECO:0000259" key="4">
    <source>
        <dbReference type="Pfam" id="PF10531"/>
    </source>
</evidence>
<feature type="chain" id="PRO_5039007962" evidence="2">
    <location>
        <begin position="24"/>
        <end position="271"/>
    </location>
</feature>
<dbReference type="InterPro" id="IPR049712">
    <property type="entry name" value="Poly_export"/>
</dbReference>
<evidence type="ECO:0000259" key="3">
    <source>
        <dbReference type="Pfam" id="PF02563"/>
    </source>
</evidence>
<feature type="signal peptide" evidence="2">
    <location>
        <begin position="1"/>
        <end position="23"/>
    </location>
</feature>
<proteinExistence type="predicted"/>
<gene>
    <name evidence="5" type="ORF">IAC08_03700</name>
</gene>
<protein>
    <submittedName>
        <fullName evidence="5">Polysaccharide biosynthesis/export family protein</fullName>
    </submittedName>
</protein>
<dbReference type="GO" id="GO:0015159">
    <property type="term" value="F:polysaccharide transmembrane transporter activity"/>
    <property type="evidence" value="ECO:0007669"/>
    <property type="project" value="InterPro"/>
</dbReference>
<evidence type="ECO:0000313" key="5">
    <source>
        <dbReference type="EMBL" id="MBO8455491.1"/>
    </source>
</evidence>
<feature type="domain" description="Polysaccharide export protein N-terminal" evidence="3">
    <location>
        <begin position="42"/>
        <end position="144"/>
    </location>
</feature>
<organism evidence="5 6">
    <name type="scientific">Candidatus Cryptobacteroides intestinigallinarum</name>
    <dbReference type="NCBI Taxonomy" id="2840767"/>
    <lineage>
        <taxon>Bacteria</taxon>
        <taxon>Pseudomonadati</taxon>
        <taxon>Bacteroidota</taxon>
        <taxon>Bacteroidia</taxon>
        <taxon>Bacteroidales</taxon>
        <taxon>Candidatus Cryptobacteroides</taxon>
    </lineage>
</organism>
<reference evidence="5" key="2">
    <citation type="journal article" date="2021" name="PeerJ">
        <title>Extensive microbial diversity within the chicken gut microbiome revealed by metagenomics and culture.</title>
        <authorList>
            <person name="Gilroy R."/>
            <person name="Ravi A."/>
            <person name="Getino M."/>
            <person name="Pursley I."/>
            <person name="Horton D.L."/>
            <person name="Alikhan N.F."/>
            <person name="Baker D."/>
            <person name="Gharbi K."/>
            <person name="Hall N."/>
            <person name="Watson M."/>
            <person name="Adriaenssens E.M."/>
            <person name="Foster-Nyarko E."/>
            <person name="Jarju S."/>
            <person name="Secka A."/>
            <person name="Antonio M."/>
            <person name="Oren A."/>
            <person name="Chaudhuri R.R."/>
            <person name="La Ragione R."/>
            <person name="Hildebrand F."/>
            <person name="Pallen M.J."/>
        </authorList>
    </citation>
    <scope>NUCLEOTIDE SEQUENCE</scope>
    <source>
        <strain evidence="5">B1-3475</strain>
    </source>
</reference>
<dbReference type="InterPro" id="IPR003715">
    <property type="entry name" value="Poly_export_N"/>
</dbReference>
<dbReference type="Pfam" id="PF10531">
    <property type="entry name" value="SLBB"/>
    <property type="match status" value="1"/>
</dbReference>
<reference evidence="5" key="1">
    <citation type="submission" date="2020-10" db="EMBL/GenBank/DDBJ databases">
        <authorList>
            <person name="Gilroy R."/>
        </authorList>
    </citation>
    <scope>NUCLEOTIDE SEQUENCE</scope>
    <source>
        <strain evidence="5">B1-3475</strain>
    </source>
</reference>
<evidence type="ECO:0000256" key="2">
    <source>
        <dbReference type="SAM" id="SignalP"/>
    </source>
</evidence>
<evidence type="ECO:0000313" key="6">
    <source>
        <dbReference type="Proteomes" id="UP000823617"/>
    </source>
</evidence>
<feature type="domain" description="Soluble ligand binding" evidence="4">
    <location>
        <begin position="150"/>
        <end position="204"/>
    </location>
</feature>
<dbReference type="PROSITE" id="PS51257">
    <property type="entry name" value="PROKAR_LIPOPROTEIN"/>
    <property type="match status" value="1"/>
</dbReference>
<sequence length="271" mass="29672">MKKHLAFIALSVTLLLASCTATKDYIYLQDMLPGEQYPVDMSYETVIMKDDRLDIAVSSSRNPELAIPFNVHGGSINVGADGSVSSSGPISEEKGYRVDANGNIDFPILGSLHLEGLTVSQATELIKEKIQEGNYMKMPLVSIEFLNFRYTVIGAVSRTGTFSSDGDKVTLFEAIAQAGGLAVNARVDKVAVIRNVGDDAEMYVADLRTKDVFTSPCYYLQQNDVIYVEPRYIKRDAEDRGWQIGTMVLSALTAICSFIWAGNAIGIFPDK</sequence>
<evidence type="ECO:0000256" key="1">
    <source>
        <dbReference type="ARBA" id="ARBA00022729"/>
    </source>
</evidence>
<dbReference type="PANTHER" id="PTHR33619">
    <property type="entry name" value="POLYSACCHARIDE EXPORT PROTEIN GFCE-RELATED"/>
    <property type="match status" value="1"/>
</dbReference>
<dbReference type="Proteomes" id="UP000823617">
    <property type="component" value="Unassembled WGS sequence"/>
</dbReference>
<dbReference type="Pfam" id="PF02563">
    <property type="entry name" value="Poly_export"/>
    <property type="match status" value="1"/>
</dbReference>
<dbReference type="InterPro" id="IPR019554">
    <property type="entry name" value="Soluble_ligand-bd"/>
</dbReference>
<comment type="caution">
    <text evidence="5">The sequence shown here is derived from an EMBL/GenBank/DDBJ whole genome shotgun (WGS) entry which is preliminary data.</text>
</comment>
<accession>A0A9D9MZJ0</accession>
<dbReference type="EMBL" id="JADIMK010000038">
    <property type="protein sequence ID" value="MBO8455491.1"/>
    <property type="molecule type" value="Genomic_DNA"/>
</dbReference>